<dbReference type="EMBL" id="JACIHU010000014">
    <property type="protein sequence ID" value="MBB4482756.1"/>
    <property type="molecule type" value="Genomic_DNA"/>
</dbReference>
<dbReference type="EMBL" id="JACIID010000014">
    <property type="protein sequence ID" value="MBB4538468.1"/>
    <property type="molecule type" value="Genomic_DNA"/>
</dbReference>
<organism evidence="1 4">
    <name type="scientific">Rhizobium etli</name>
    <dbReference type="NCBI Taxonomy" id="29449"/>
    <lineage>
        <taxon>Bacteria</taxon>
        <taxon>Pseudomonadati</taxon>
        <taxon>Pseudomonadota</taxon>
        <taxon>Alphaproteobacteria</taxon>
        <taxon>Hyphomicrobiales</taxon>
        <taxon>Rhizobiaceae</taxon>
        <taxon>Rhizobium/Agrobacterium group</taxon>
        <taxon>Rhizobium</taxon>
    </lineage>
</organism>
<evidence type="ECO:0000313" key="4">
    <source>
        <dbReference type="Proteomes" id="UP000557344"/>
    </source>
</evidence>
<evidence type="ECO:0000313" key="3">
    <source>
        <dbReference type="Proteomes" id="UP000523431"/>
    </source>
</evidence>
<protein>
    <submittedName>
        <fullName evidence="1">Uncharacterized protein</fullName>
    </submittedName>
</protein>
<proteinExistence type="predicted"/>
<reference evidence="3 4" key="1">
    <citation type="submission" date="2020-08" db="EMBL/GenBank/DDBJ databases">
        <title>Genomic Encyclopedia of Type Strains, Phase IV (KMG-V): Genome sequencing to study the core and pangenomes of soil and plant-associated prokaryotes.</title>
        <authorList>
            <person name="Whitman W."/>
        </authorList>
    </citation>
    <scope>NUCLEOTIDE SEQUENCE [LARGE SCALE GENOMIC DNA]</scope>
    <source>
        <strain evidence="1 4">SEMIA 471</strain>
        <strain evidence="2 3">SEMIA 489</strain>
    </source>
</reference>
<sequence>MPEYVSYSPGPVPAGSLIVKLYRSGNQIRGYVSKVADTHHDDTIFPGEEMEPEAAIRLAETHRDTNGAPIFVDLVEDVVWDSSWGHLRP</sequence>
<gene>
    <name evidence="1" type="ORF">GGE46_005371</name>
    <name evidence="2" type="ORF">GGE57_005251</name>
</gene>
<comment type="caution">
    <text evidence="1">The sequence shown here is derived from an EMBL/GenBank/DDBJ whole genome shotgun (WGS) entry which is preliminary data.</text>
</comment>
<evidence type="ECO:0000313" key="2">
    <source>
        <dbReference type="EMBL" id="MBB4538468.1"/>
    </source>
</evidence>
<dbReference type="Proteomes" id="UP000523431">
    <property type="component" value="Unassembled WGS sequence"/>
</dbReference>
<accession>A0A7W6Y9L0</accession>
<name>A0A7W6Y9L0_RHIET</name>
<evidence type="ECO:0000313" key="1">
    <source>
        <dbReference type="EMBL" id="MBB4482756.1"/>
    </source>
</evidence>
<dbReference type="Proteomes" id="UP000557344">
    <property type="component" value="Unassembled WGS sequence"/>
</dbReference>
<dbReference type="RefSeq" id="WP_183844173.1">
    <property type="nucleotide sequence ID" value="NZ_JACIHU010000014.1"/>
</dbReference>
<dbReference type="AlphaFoldDB" id="A0A7W6Y9L0"/>